<dbReference type="InterPro" id="IPR041700">
    <property type="entry name" value="OMP_b-brl_3"/>
</dbReference>
<dbReference type="InterPro" id="IPR037066">
    <property type="entry name" value="Plug_dom_sf"/>
</dbReference>
<feature type="signal peptide" evidence="4">
    <location>
        <begin position="1"/>
        <end position="28"/>
    </location>
</feature>
<dbReference type="Proteomes" id="UP001062165">
    <property type="component" value="Chromosome"/>
</dbReference>
<dbReference type="SUPFAM" id="SSF56935">
    <property type="entry name" value="Porins"/>
    <property type="match status" value="1"/>
</dbReference>
<evidence type="ECO:0000256" key="3">
    <source>
        <dbReference type="ARBA" id="ARBA00023237"/>
    </source>
</evidence>
<dbReference type="EMBL" id="CP106735">
    <property type="protein sequence ID" value="UXX81095.1"/>
    <property type="molecule type" value="Genomic_DNA"/>
</dbReference>
<dbReference type="Gene3D" id="2.170.130.10">
    <property type="entry name" value="TonB-dependent receptor, plug domain"/>
    <property type="match status" value="1"/>
</dbReference>
<dbReference type="Gene3D" id="2.40.170.20">
    <property type="entry name" value="TonB-dependent receptor, beta-barrel domain"/>
    <property type="match status" value="1"/>
</dbReference>
<evidence type="ECO:0000313" key="8">
    <source>
        <dbReference type="Proteomes" id="UP001062165"/>
    </source>
</evidence>
<reference evidence="7" key="1">
    <citation type="submission" date="2022-10" db="EMBL/GenBank/DDBJ databases">
        <title>Comparative genomics and taxonomic characterization of three novel marine species of genus Reichenbachiella exhibiting antioxidant and polysaccharide degradation activities.</title>
        <authorList>
            <person name="Muhammad N."/>
            <person name="Lee Y.-J."/>
            <person name="Ko J."/>
            <person name="Kim S.-G."/>
        </authorList>
    </citation>
    <scope>NUCLEOTIDE SEQUENCE</scope>
    <source>
        <strain evidence="7">Wsw4-B4</strain>
    </source>
</reference>
<dbReference type="Pfam" id="PF07715">
    <property type="entry name" value="Plug"/>
    <property type="match status" value="1"/>
</dbReference>
<dbReference type="RefSeq" id="WP_263052824.1">
    <property type="nucleotide sequence ID" value="NZ_CP106735.1"/>
</dbReference>
<evidence type="ECO:0000256" key="4">
    <source>
        <dbReference type="SAM" id="SignalP"/>
    </source>
</evidence>
<keyword evidence="7" id="KW-0675">Receptor</keyword>
<evidence type="ECO:0000313" key="7">
    <source>
        <dbReference type="EMBL" id="UXX81095.1"/>
    </source>
</evidence>
<dbReference type="InterPro" id="IPR036942">
    <property type="entry name" value="Beta-barrel_TonB_sf"/>
</dbReference>
<keyword evidence="3" id="KW-0998">Cell outer membrane</keyword>
<feature type="domain" description="Outer membrane protein beta-barrel" evidence="6">
    <location>
        <begin position="378"/>
        <end position="791"/>
    </location>
</feature>
<keyword evidence="2" id="KW-0472">Membrane</keyword>
<evidence type="ECO:0000256" key="2">
    <source>
        <dbReference type="ARBA" id="ARBA00023136"/>
    </source>
</evidence>
<organism evidence="7 8">
    <name type="scientific">Reichenbachiella carrageenanivorans</name>
    <dbReference type="NCBI Taxonomy" id="2979869"/>
    <lineage>
        <taxon>Bacteria</taxon>
        <taxon>Pseudomonadati</taxon>
        <taxon>Bacteroidota</taxon>
        <taxon>Cytophagia</taxon>
        <taxon>Cytophagales</taxon>
        <taxon>Reichenbachiellaceae</taxon>
        <taxon>Reichenbachiella</taxon>
    </lineage>
</organism>
<evidence type="ECO:0000259" key="6">
    <source>
        <dbReference type="Pfam" id="PF14905"/>
    </source>
</evidence>
<name>A0ABY6DB80_9BACT</name>
<dbReference type="Pfam" id="PF13620">
    <property type="entry name" value="CarboxypepD_reg"/>
    <property type="match status" value="1"/>
</dbReference>
<dbReference type="InterPro" id="IPR008969">
    <property type="entry name" value="CarboxyPept-like_regulatory"/>
</dbReference>
<comment type="subcellular location">
    <subcellularLocation>
        <location evidence="1">Cell outer membrane</location>
    </subcellularLocation>
</comment>
<evidence type="ECO:0000259" key="5">
    <source>
        <dbReference type="Pfam" id="PF07715"/>
    </source>
</evidence>
<dbReference type="PANTHER" id="PTHR40980:SF4">
    <property type="entry name" value="TONB-DEPENDENT RECEPTOR-LIKE BETA-BARREL DOMAIN-CONTAINING PROTEIN"/>
    <property type="match status" value="1"/>
</dbReference>
<gene>
    <name evidence="7" type="ORF">N7E81_08275</name>
</gene>
<proteinExistence type="predicted"/>
<keyword evidence="8" id="KW-1185">Reference proteome</keyword>
<feature type="domain" description="TonB-dependent receptor plug" evidence="5">
    <location>
        <begin position="150"/>
        <end position="216"/>
    </location>
</feature>
<sequence length="802" mass="92103">MNLSKCKVCLISSFIILFGVARSHMVMAQSAKVTVSGQLIDENGEGVPFSNVAFLSLADSTMIGGTVTDFEGVFHAQIETGVYNVRLSYIGYHTEIIPEVSIAGTMNMGKIALKPDVQRMEEVVIESSKYEVEVKPGSKIFNVANTPAAESSNAVDLLQTVPSAGVNMDDEITFRGRKVAILIDGVETDVVNILEQIPASEIESIEVISNPSAKYNTKNGESIINIILKKNKDKEGVNANATVGVGSDGFKKIDTGLKWSKNKFEIGGNANMKLNNVYDEGRSFRTSFNNDTTQTDQLYKGSNEDFSRYYRLYSRYRFTDSNLLQVSLATSANHVDREKDYEVEFSKKDAVTRYSHRTRKGDEKRRWFRGDIFFKQMFRDDQDELRLRGKMTHYDRNEEYVFIDSLFFADESFNRVDRKDQINDHISNDNEYRFSADYERILSSLYSLESGVVARLKSAERAYLYNEYNDSTQSWVMNQGRSNDFLYNETEYGGYLLFKAKWAGFEALSYSLGMRATYNLLDPQAEGVAGDFVNQFWNFLPSAQFAYQVDDTQSVSLNFSRKNKNPAYYRLNPYVTYYSPTSISYGNPFLKPEMINALELGYDKMWDGDRIYWSNSVYYKTVEDAAIRYRFEDENEVVNFTYENVDAASSMGWEMITNFKMDEHWKINTSINLYNSAYTTYNNSQELIRRRGSNFTSKSSLEYKNPIGFSGQLQMNYFSEKLTAQGYDEPFYYADLVMRQKLVNDQLTVSLRVSDIFNTWRRNSVVDQSDSFASENYYSRNSYRCYFSVSYQLSKLTFKNAS</sequence>
<accession>A0ABY6DB80</accession>
<protein>
    <submittedName>
        <fullName evidence="7">TonB-dependent receptor</fullName>
    </submittedName>
</protein>
<dbReference type="SUPFAM" id="SSF49464">
    <property type="entry name" value="Carboxypeptidase regulatory domain-like"/>
    <property type="match status" value="1"/>
</dbReference>
<keyword evidence="4" id="KW-0732">Signal</keyword>
<dbReference type="PANTHER" id="PTHR40980">
    <property type="entry name" value="PLUG DOMAIN-CONTAINING PROTEIN"/>
    <property type="match status" value="1"/>
</dbReference>
<feature type="chain" id="PRO_5046840517" evidence="4">
    <location>
        <begin position="29"/>
        <end position="802"/>
    </location>
</feature>
<evidence type="ECO:0000256" key="1">
    <source>
        <dbReference type="ARBA" id="ARBA00004442"/>
    </source>
</evidence>
<dbReference type="Pfam" id="PF14905">
    <property type="entry name" value="OMP_b-brl_3"/>
    <property type="match status" value="1"/>
</dbReference>
<dbReference type="InterPro" id="IPR012910">
    <property type="entry name" value="Plug_dom"/>
</dbReference>